<dbReference type="InterPro" id="IPR013766">
    <property type="entry name" value="Thioredoxin_domain"/>
</dbReference>
<evidence type="ECO:0000259" key="4">
    <source>
        <dbReference type="PROSITE" id="PS51352"/>
    </source>
</evidence>
<evidence type="ECO:0000256" key="1">
    <source>
        <dbReference type="ARBA" id="ARBA00022729"/>
    </source>
</evidence>
<keyword evidence="1 3" id="KW-0732">Signal</keyword>
<reference evidence="5 6" key="1">
    <citation type="journal article" date="2011" name="Stand. Genomic Sci.">
        <title>Complete genome sequence of Haliscomenobacter hydrossis type strain (O).</title>
        <authorList>
            <consortium name="US DOE Joint Genome Institute (JGI-PGF)"/>
            <person name="Daligault H."/>
            <person name="Lapidus A."/>
            <person name="Zeytun A."/>
            <person name="Nolan M."/>
            <person name="Lucas S."/>
            <person name="Del Rio T.G."/>
            <person name="Tice H."/>
            <person name="Cheng J.F."/>
            <person name="Tapia R."/>
            <person name="Han C."/>
            <person name="Goodwin L."/>
            <person name="Pitluck S."/>
            <person name="Liolios K."/>
            <person name="Pagani I."/>
            <person name="Ivanova N."/>
            <person name="Huntemann M."/>
            <person name="Mavromatis K."/>
            <person name="Mikhailova N."/>
            <person name="Pati A."/>
            <person name="Chen A."/>
            <person name="Palaniappan K."/>
            <person name="Land M."/>
            <person name="Hauser L."/>
            <person name="Brambilla E.M."/>
            <person name="Rohde M."/>
            <person name="Verbarg S."/>
            <person name="Goker M."/>
            <person name="Bristow J."/>
            <person name="Eisen J.A."/>
            <person name="Markowitz V."/>
            <person name="Hugenholtz P."/>
            <person name="Kyrpides N.C."/>
            <person name="Klenk H.P."/>
            <person name="Woyke T."/>
        </authorList>
    </citation>
    <scope>NUCLEOTIDE SEQUENCE [LARGE SCALE GENOMIC DNA]</scope>
    <source>
        <strain evidence="6">ATCC 27775 / DSM 1100 / LMG 10767 / O</strain>
    </source>
</reference>
<dbReference type="InterPro" id="IPR036249">
    <property type="entry name" value="Thioredoxin-like_sf"/>
</dbReference>
<dbReference type="Pfam" id="PF03190">
    <property type="entry name" value="Thioredox_DsbH"/>
    <property type="match status" value="1"/>
</dbReference>
<protein>
    <recommendedName>
        <fullName evidence="4">Thioredoxin domain-containing protein</fullName>
    </recommendedName>
</protein>
<feature type="domain" description="Thioredoxin" evidence="4">
    <location>
        <begin position="42"/>
        <end position="187"/>
    </location>
</feature>
<sequence length="210" mass="24101">MSRLGACLAIFLLIGLNVTESIAQENLLGKKGTTPKSGVTAKGITPRTPSRSQATTVNWVTWDEAIELNKKEKKKILLDVFTYWCGWCKKMDAETFTNPYLIKYLNDNYYLVKFDAESKETLAYKGKEFRYVRTSKGGHHELAEEFLRGHLSFPSLVFLDENLEVIQPIPGYRDAEELLMISSYFGSGKYKETPWSIFQKDFKIPEGFKR</sequence>
<dbReference type="InterPro" id="IPR004879">
    <property type="entry name" value="Ssp411-like_TRX"/>
</dbReference>
<dbReference type="RefSeq" id="WP_013762550.1">
    <property type="nucleotide sequence ID" value="NC_015510.1"/>
</dbReference>
<feature type="signal peptide" evidence="3">
    <location>
        <begin position="1"/>
        <end position="23"/>
    </location>
</feature>
<evidence type="ECO:0000256" key="2">
    <source>
        <dbReference type="ARBA" id="ARBA00023284"/>
    </source>
</evidence>
<dbReference type="PROSITE" id="PS51352">
    <property type="entry name" value="THIOREDOXIN_2"/>
    <property type="match status" value="1"/>
</dbReference>
<keyword evidence="6" id="KW-1185">Reference proteome</keyword>
<feature type="chain" id="PRO_5003312022" description="Thioredoxin domain-containing protein" evidence="3">
    <location>
        <begin position="24"/>
        <end position="210"/>
    </location>
</feature>
<dbReference type="OrthoDB" id="9811036at2"/>
<organism evidence="5 6">
    <name type="scientific">Haliscomenobacter hydrossis (strain ATCC 27775 / DSM 1100 / LMG 10767 / O)</name>
    <dbReference type="NCBI Taxonomy" id="760192"/>
    <lineage>
        <taxon>Bacteria</taxon>
        <taxon>Pseudomonadati</taxon>
        <taxon>Bacteroidota</taxon>
        <taxon>Saprospiria</taxon>
        <taxon>Saprospirales</taxon>
        <taxon>Haliscomenobacteraceae</taxon>
        <taxon>Haliscomenobacter</taxon>
    </lineage>
</organism>
<evidence type="ECO:0000313" key="5">
    <source>
        <dbReference type="EMBL" id="AEE47986.1"/>
    </source>
</evidence>
<dbReference type="KEGG" id="hhy:Halhy_0072"/>
<dbReference type="InterPro" id="IPR051099">
    <property type="entry name" value="AGR/TXD"/>
</dbReference>
<dbReference type="eggNOG" id="COG1331">
    <property type="taxonomic scope" value="Bacteria"/>
</dbReference>
<dbReference type="STRING" id="760192.Halhy_0072"/>
<dbReference type="PANTHER" id="PTHR15337:SF11">
    <property type="entry name" value="THIOREDOXIN DOMAIN-CONTAINING PROTEIN"/>
    <property type="match status" value="1"/>
</dbReference>
<dbReference type="Gene3D" id="3.40.30.10">
    <property type="entry name" value="Glutaredoxin"/>
    <property type="match status" value="1"/>
</dbReference>
<evidence type="ECO:0000313" key="6">
    <source>
        <dbReference type="Proteomes" id="UP000008461"/>
    </source>
</evidence>
<gene>
    <name evidence="5" type="ordered locus">Halhy_0072</name>
</gene>
<dbReference type="AlphaFoldDB" id="F4KSM2"/>
<accession>F4KSM2</accession>
<dbReference type="EMBL" id="CP002691">
    <property type="protein sequence ID" value="AEE47986.1"/>
    <property type="molecule type" value="Genomic_DNA"/>
</dbReference>
<dbReference type="HOGENOM" id="CLU_090389_8_0_10"/>
<proteinExistence type="predicted"/>
<name>F4KSM2_HALH1</name>
<evidence type="ECO:0000256" key="3">
    <source>
        <dbReference type="SAM" id="SignalP"/>
    </source>
</evidence>
<dbReference type="Proteomes" id="UP000008461">
    <property type="component" value="Chromosome"/>
</dbReference>
<keyword evidence="2" id="KW-0676">Redox-active center</keyword>
<dbReference type="SUPFAM" id="SSF52833">
    <property type="entry name" value="Thioredoxin-like"/>
    <property type="match status" value="1"/>
</dbReference>
<reference key="2">
    <citation type="submission" date="2011-04" db="EMBL/GenBank/DDBJ databases">
        <title>Complete sequence of chromosome of Haliscomenobacter hydrossis DSM 1100.</title>
        <authorList>
            <consortium name="US DOE Joint Genome Institute (JGI-PGF)"/>
            <person name="Lucas S."/>
            <person name="Han J."/>
            <person name="Lapidus A."/>
            <person name="Bruce D."/>
            <person name="Goodwin L."/>
            <person name="Pitluck S."/>
            <person name="Peters L."/>
            <person name="Kyrpides N."/>
            <person name="Mavromatis K."/>
            <person name="Ivanova N."/>
            <person name="Ovchinnikova G."/>
            <person name="Pagani I."/>
            <person name="Daligault H."/>
            <person name="Detter J.C."/>
            <person name="Han C."/>
            <person name="Land M."/>
            <person name="Hauser L."/>
            <person name="Markowitz V."/>
            <person name="Cheng J.-F."/>
            <person name="Hugenholtz P."/>
            <person name="Woyke T."/>
            <person name="Wu D."/>
            <person name="Verbarg S."/>
            <person name="Frueling A."/>
            <person name="Brambilla E."/>
            <person name="Klenk H.-P."/>
            <person name="Eisen J.A."/>
        </authorList>
    </citation>
    <scope>NUCLEOTIDE SEQUENCE</scope>
    <source>
        <strain>DSM 1100</strain>
    </source>
</reference>
<dbReference type="InterPro" id="IPR017937">
    <property type="entry name" value="Thioredoxin_CS"/>
</dbReference>
<dbReference type="PROSITE" id="PS00194">
    <property type="entry name" value="THIOREDOXIN_1"/>
    <property type="match status" value="1"/>
</dbReference>
<dbReference type="PANTHER" id="PTHR15337">
    <property type="entry name" value="ANTERIOR GRADIENT PROTEIN-RELATED"/>
    <property type="match status" value="1"/>
</dbReference>